<sequence>MLKNYQNGMIILVIHFVLKGNHFGDMAVRCLEQTAIFIECMPSQNQMRYSNLYPVLHGITVLK</sequence>
<reference evidence="1" key="1">
    <citation type="submission" date="2023-11" db="EMBL/GenBank/DDBJ databases">
        <authorList>
            <person name="Poullet M."/>
        </authorList>
    </citation>
    <scope>NUCLEOTIDE SEQUENCE</scope>
    <source>
        <strain evidence="1">E1834</strain>
    </source>
</reference>
<dbReference type="Proteomes" id="UP001497535">
    <property type="component" value="Unassembled WGS sequence"/>
</dbReference>
<dbReference type="EMBL" id="CAVMJV010000007">
    <property type="protein sequence ID" value="CAK5034880.1"/>
    <property type="molecule type" value="Genomic_DNA"/>
</dbReference>
<name>A0ACB0Y7A6_MELEN</name>
<evidence type="ECO:0000313" key="2">
    <source>
        <dbReference type="Proteomes" id="UP001497535"/>
    </source>
</evidence>
<comment type="caution">
    <text evidence="1">The sequence shown here is derived from an EMBL/GenBank/DDBJ whole genome shotgun (WGS) entry which is preliminary data.</text>
</comment>
<gene>
    <name evidence="1" type="ORF">MENTE1834_LOCUS8567</name>
</gene>
<evidence type="ECO:0000313" key="1">
    <source>
        <dbReference type="EMBL" id="CAK5034880.1"/>
    </source>
</evidence>
<accession>A0ACB0Y7A6</accession>
<protein>
    <submittedName>
        <fullName evidence="1">Uncharacterized protein</fullName>
    </submittedName>
</protein>
<keyword evidence="2" id="KW-1185">Reference proteome</keyword>
<proteinExistence type="predicted"/>
<organism evidence="1 2">
    <name type="scientific">Meloidogyne enterolobii</name>
    <name type="common">Root-knot nematode worm</name>
    <name type="synonym">Meloidogyne mayaguensis</name>
    <dbReference type="NCBI Taxonomy" id="390850"/>
    <lineage>
        <taxon>Eukaryota</taxon>
        <taxon>Metazoa</taxon>
        <taxon>Ecdysozoa</taxon>
        <taxon>Nematoda</taxon>
        <taxon>Chromadorea</taxon>
        <taxon>Rhabditida</taxon>
        <taxon>Tylenchina</taxon>
        <taxon>Tylenchomorpha</taxon>
        <taxon>Tylenchoidea</taxon>
        <taxon>Meloidogynidae</taxon>
        <taxon>Meloidogyninae</taxon>
        <taxon>Meloidogyne</taxon>
    </lineage>
</organism>